<proteinExistence type="predicted"/>
<gene>
    <name evidence="8" type="ORF">JJB07_08490</name>
</gene>
<dbReference type="RefSeq" id="WP_201633609.1">
    <property type="nucleotide sequence ID" value="NZ_JAEQNB010000002.1"/>
</dbReference>
<dbReference type="PANTHER" id="PTHR43266">
    <property type="entry name" value="MACROLIDE-EFFLUX PROTEIN"/>
    <property type="match status" value="1"/>
</dbReference>
<keyword evidence="5 7" id="KW-1133">Transmembrane helix</keyword>
<evidence type="ECO:0000313" key="8">
    <source>
        <dbReference type="EMBL" id="MBL0386688.1"/>
    </source>
</evidence>
<dbReference type="Pfam" id="PF05977">
    <property type="entry name" value="MFS_3"/>
    <property type="match status" value="1"/>
</dbReference>
<evidence type="ECO:0000256" key="5">
    <source>
        <dbReference type="ARBA" id="ARBA00022989"/>
    </source>
</evidence>
<evidence type="ECO:0000256" key="4">
    <source>
        <dbReference type="ARBA" id="ARBA00022692"/>
    </source>
</evidence>
<feature type="transmembrane region" description="Helical" evidence="7">
    <location>
        <begin position="103"/>
        <end position="132"/>
    </location>
</feature>
<dbReference type="EMBL" id="JAEQNB010000002">
    <property type="protein sequence ID" value="MBL0386688.1"/>
    <property type="molecule type" value="Genomic_DNA"/>
</dbReference>
<dbReference type="PANTHER" id="PTHR43266:SF8">
    <property type="entry name" value="MACROLIDE-EFFLUX PROTEIN"/>
    <property type="match status" value="1"/>
</dbReference>
<keyword evidence="6 7" id="KW-0472">Membrane</keyword>
<feature type="transmembrane region" description="Helical" evidence="7">
    <location>
        <begin position="224"/>
        <end position="244"/>
    </location>
</feature>
<organism evidence="8 9">
    <name type="scientific">Tumebacillus amylolyticus</name>
    <dbReference type="NCBI Taxonomy" id="2801339"/>
    <lineage>
        <taxon>Bacteria</taxon>
        <taxon>Bacillati</taxon>
        <taxon>Bacillota</taxon>
        <taxon>Bacilli</taxon>
        <taxon>Bacillales</taxon>
        <taxon>Alicyclobacillaceae</taxon>
        <taxon>Tumebacillus</taxon>
    </lineage>
</organism>
<dbReference type="CDD" id="cd06173">
    <property type="entry name" value="MFS_MefA_like"/>
    <property type="match status" value="1"/>
</dbReference>
<evidence type="ECO:0000313" key="9">
    <source>
        <dbReference type="Proteomes" id="UP000602284"/>
    </source>
</evidence>
<evidence type="ECO:0000256" key="2">
    <source>
        <dbReference type="ARBA" id="ARBA00022448"/>
    </source>
</evidence>
<feature type="transmembrane region" description="Helical" evidence="7">
    <location>
        <begin position="344"/>
        <end position="364"/>
    </location>
</feature>
<protein>
    <submittedName>
        <fullName evidence="8">MFS transporter</fullName>
    </submittedName>
</protein>
<dbReference type="InterPro" id="IPR036259">
    <property type="entry name" value="MFS_trans_sf"/>
</dbReference>
<comment type="subcellular location">
    <subcellularLocation>
        <location evidence="1">Cell membrane</location>
        <topology evidence="1">Multi-pass membrane protein</topology>
    </subcellularLocation>
</comment>
<dbReference type="SUPFAM" id="SSF103473">
    <property type="entry name" value="MFS general substrate transporter"/>
    <property type="match status" value="1"/>
</dbReference>
<feature type="transmembrane region" description="Helical" evidence="7">
    <location>
        <begin position="312"/>
        <end position="332"/>
    </location>
</feature>
<dbReference type="Gene3D" id="1.20.1250.20">
    <property type="entry name" value="MFS general substrate transporter like domains"/>
    <property type="match status" value="1"/>
</dbReference>
<keyword evidence="4 7" id="KW-0812">Transmembrane</keyword>
<keyword evidence="3" id="KW-1003">Cell membrane</keyword>
<name>A0ABS1J8T5_9BACL</name>
<feature type="transmembrane region" description="Helical" evidence="7">
    <location>
        <begin position="170"/>
        <end position="189"/>
    </location>
</feature>
<feature type="transmembrane region" description="Helical" evidence="7">
    <location>
        <begin position="44"/>
        <end position="66"/>
    </location>
</feature>
<dbReference type="Proteomes" id="UP000602284">
    <property type="component" value="Unassembled WGS sequence"/>
</dbReference>
<feature type="transmembrane region" description="Helical" evidence="7">
    <location>
        <begin position="287"/>
        <end position="306"/>
    </location>
</feature>
<dbReference type="InterPro" id="IPR010290">
    <property type="entry name" value="TM_effector"/>
</dbReference>
<feature type="transmembrane region" description="Helical" evidence="7">
    <location>
        <begin position="256"/>
        <end position="275"/>
    </location>
</feature>
<keyword evidence="2" id="KW-0813">Transport</keyword>
<evidence type="ECO:0000256" key="1">
    <source>
        <dbReference type="ARBA" id="ARBA00004651"/>
    </source>
</evidence>
<keyword evidence="9" id="KW-1185">Reference proteome</keyword>
<sequence length="410" mass="44886">MIAFMKRNPRFFRFWLATWASDLGDWVRNITMMFLVLDLSKGSALSLSFNLFCEYAPIFLFGLFVGALADRWNRQRTVMGAILFRALIMALLVVAYLNGSLYMIYACAFVSAIGTLFFRSSNMGFFMLFVDAEDRKYATSLRQASSSAVQLLGPTAGAAFYLLIGASGGLAVTVTLFLVAVWLLSTIRVDQPESSKVRTFSGIWVDVKAGFQYSWGNSYVRPVLFVYMMYGMAAGIINVLEVFIVTDFLGLPKEMMAILASVQGAGMFVSSLIIGKLKVPLHRMVSMGMLIAGAFLAGMVAVNNFYMTAASLVVFSFGLMMVNVGITTILQTKVDFTFQGRTQMSASTVFNGFMVMTMLSSGWLLKAFTIRPVILLSGGLAALSGVVLFAIFSRVIRRENGVGAPNTEAA</sequence>
<evidence type="ECO:0000256" key="3">
    <source>
        <dbReference type="ARBA" id="ARBA00022475"/>
    </source>
</evidence>
<feature type="transmembrane region" description="Helical" evidence="7">
    <location>
        <begin position="370"/>
        <end position="392"/>
    </location>
</feature>
<reference evidence="8 9" key="1">
    <citation type="submission" date="2021-01" db="EMBL/GenBank/DDBJ databases">
        <title>Tumebacillus sp. strain ITR2 16S ribosomal RNA gene Genome sequencing and assembly.</title>
        <authorList>
            <person name="Kang M."/>
        </authorList>
    </citation>
    <scope>NUCLEOTIDE SEQUENCE [LARGE SCALE GENOMIC DNA]</scope>
    <source>
        <strain evidence="8 9">ITR2</strain>
    </source>
</reference>
<evidence type="ECO:0000256" key="7">
    <source>
        <dbReference type="SAM" id="Phobius"/>
    </source>
</evidence>
<comment type="caution">
    <text evidence="8">The sequence shown here is derived from an EMBL/GenBank/DDBJ whole genome shotgun (WGS) entry which is preliminary data.</text>
</comment>
<evidence type="ECO:0000256" key="6">
    <source>
        <dbReference type="ARBA" id="ARBA00023136"/>
    </source>
</evidence>
<accession>A0ABS1J8T5</accession>
<feature type="transmembrane region" description="Helical" evidence="7">
    <location>
        <begin position="78"/>
        <end position="97"/>
    </location>
</feature>